<protein>
    <submittedName>
        <fullName evidence="1">Uncharacterized protein</fullName>
    </submittedName>
</protein>
<keyword evidence="2" id="KW-1185">Reference proteome</keyword>
<dbReference type="Proteomes" id="UP000826234">
    <property type="component" value="Unassembled WGS sequence"/>
</dbReference>
<dbReference type="PANTHER" id="PTHR20872">
    <property type="match status" value="1"/>
</dbReference>
<name>A0ABQ7SQD7_PHRPL</name>
<dbReference type="SUPFAM" id="SSF52047">
    <property type="entry name" value="RNI-like"/>
    <property type="match status" value="1"/>
</dbReference>
<evidence type="ECO:0000313" key="2">
    <source>
        <dbReference type="Proteomes" id="UP000826234"/>
    </source>
</evidence>
<gene>
    <name evidence="1" type="ORF">JD844_000150</name>
</gene>
<organism evidence="1 2">
    <name type="scientific">Phrynosoma platyrhinos</name>
    <name type="common">Desert horned lizard</name>
    <dbReference type="NCBI Taxonomy" id="52577"/>
    <lineage>
        <taxon>Eukaryota</taxon>
        <taxon>Metazoa</taxon>
        <taxon>Chordata</taxon>
        <taxon>Craniata</taxon>
        <taxon>Vertebrata</taxon>
        <taxon>Euteleostomi</taxon>
        <taxon>Lepidosauria</taxon>
        <taxon>Squamata</taxon>
        <taxon>Bifurcata</taxon>
        <taxon>Unidentata</taxon>
        <taxon>Episquamata</taxon>
        <taxon>Toxicofera</taxon>
        <taxon>Iguania</taxon>
        <taxon>Phrynosomatidae</taxon>
        <taxon>Phrynosomatinae</taxon>
        <taxon>Phrynosoma</taxon>
    </lineage>
</organism>
<proteinExistence type="predicted"/>
<dbReference type="EMBL" id="JAIPUX010003776">
    <property type="protein sequence ID" value="KAH0619490.1"/>
    <property type="molecule type" value="Genomic_DNA"/>
</dbReference>
<comment type="caution">
    <text evidence="1">The sequence shown here is derived from an EMBL/GenBank/DDBJ whole genome shotgun (WGS) entry which is preliminary data.</text>
</comment>
<evidence type="ECO:0000313" key="1">
    <source>
        <dbReference type="EMBL" id="KAH0619490.1"/>
    </source>
</evidence>
<accession>A0ABQ7SQD7</accession>
<dbReference type="InterPro" id="IPR032675">
    <property type="entry name" value="LRR_dom_sf"/>
</dbReference>
<sequence>MWPSRFANTGPQQFQAVLSGALQKSEEEDTLKSLHQFLPHIKHLKIVFDQSKETIRKDVTHILDLLAKQNHKLQALCIECRGENPYFYSGQDILQSIKNVCQSENKINLQQLDFRKMPFTLDDGMVHLVASSSPNLHTLFINNRTLVCNVKPETMVEVLRVCPKLSILGVYYASLSEEVFQELVKPNRSPLKCLDIFCERLDKYIPVIPEDLWAAVNERYPKLRVEMEFDHTVPAWKIPRILKPTIPVTTLQLNTYTYMVNQIRFVTSSYSRTLETLVLRTTPSDDLNASLIDLAKKCVRLKEIHCYCVVSQVVNLRSSFEDESSEEMHLMLARFLQSMEHIRYLKMTLDQARAINRKKICNLLDAMASCRCKLRALCIVCSGTSPFFYSGQDILQCIRRVCYNPDKTAFRHLDFREIPFLLDNSTVGMMAVHSPHLRTLMINNHATGVTMLKPETIIELLIRCPKLSTLGVSYVVLSVGMFQKLLDPDREPFKFLDIYYNGMDCHIPDEIWTAMAERHPKFRVGIEFAAVVHARKMAQMFRPSIPVSTLHFNNFAYMVDQLGLAARYYSRTLEVLQLFAVASRDLNQALIELAKSCARLKEIHCYCVVSIEVVNAFLQHCPNLKTYTLPTERWYSDRPPTVYL</sequence>
<dbReference type="PANTHER" id="PTHR20872:SF1">
    <property type="entry name" value="F-BOX DOMAIN-CONTAINING PROTEIN"/>
    <property type="match status" value="1"/>
</dbReference>
<reference evidence="1 2" key="1">
    <citation type="journal article" date="2022" name="Gigascience">
        <title>A chromosome-level genome assembly and annotation of the desert horned lizard, Phrynosoma platyrhinos, provides insight into chromosomal rearrangements among reptiles.</title>
        <authorList>
            <person name="Koochekian N."/>
            <person name="Ascanio A."/>
            <person name="Farleigh K."/>
            <person name="Card D.C."/>
            <person name="Schield D.R."/>
            <person name="Castoe T.A."/>
            <person name="Jezkova T."/>
        </authorList>
    </citation>
    <scope>NUCLEOTIDE SEQUENCE [LARGE SCALE GENOMIC DNA]</scope>
    <source>
        <strain evidence="1">NK-2021</strain>
    </source>
</reference>
<dbReference type="Gene3D" id="3.80.10.10">
    <property type="entry name" value="Ribonuclease Inhibitor"/>
    <property type="match status" value="2"/>
</dbReference>